<organism evidence="3 4">
    <name type="scientific">Hyalella azteca</name>
    <name type="common">Amphipod</name>
    <dbReference type="NCBI Taxonomy" id="294128"/>
    <lineage>
        <taxon>Eukaryota</taxon>
        <taxon>Metazoa</taxon>
        <taxon>Ecdysozoa</taxon>
        <taxon>Arthropoda</taxon>
        <taxon>Crustacea</taxon>
        <taxon>Multicrustacea</taxon>
        <taxon>Malacostraca</taxon>
        <taxon>Eumalacostraca</taxon>
        <taxon>Peracarida</taxon>
        <taxon>Amphipoda</taxon>
        <taxon>Senticaudata</taxon>
        <taxon>Talitrida</taxon>
        <taxon>Talitroidea</taxon>
        <taxon>Hyalellidae</taxon>
        <taxon>Hyalella</taxon>
    </lineage>
</organism>
<dbReference type="GeneID" id="125179517"/>
<feature type="compositionally biased region" description="Low complexity" evidence="1">
    <location>
        <begin position="362"/>
        <end position="376"/>
    </location>
</feature>
<feature type="region of interest" description="Disordered" evidence="1">
    <location>
        <begin position="821"/>
        <end position="1009"/>
    </location>
</feature>
<name>A0A979FY39_HYAAZ</name>
<evidence type="ECO:0000313" key="3">
    <source>
        <dbReference type="Proteomes" id="UP000694843"/>
    </source>
</evidence>
<reference evidence="4" key="1">
    <citation type="submission" date="2025-08" db="UniProtKB">
        <authorList>
            <consortium name="RefSeq"/>
        </authorList>
    </citation>
    <scope>IDENTIFICATION</scope>
    <source>
        <tissue evidence="4">Whole organism</tissue>
    </source>
</reference>
<dbReference type="AlphaFoldDB" id="A0A979FY39"/>
<gene>
    <name evidence="4" type="primary">LOC125179517</name>
</gene>
<feature type="compositionally biased region" description="Basic and acidic residues" evidence="1">
    <location>
        <begin position="332"/>
        <end position="346"/>
    </location>
</feature>
<feature type="region of interest" description="Disordered" evidence="1">
    <location>
        <begin position="286"/>
        <end position="404"/>
    </location>
</feature>
<feature type="compositionally biased region" description="Polar residues" evidence="1">
    <location>
        <begin position="377"/>
        <end position="394"/>
    </location>
</feature>
<protein>
    <submittedName>
        <fullName evidence="4">Uncharacterized protein LOC125179517</fullName>
    </submittedName>
</protein>
<keyword evidence="2" id="KW-1133">Transmembrane helix</keyword>
<feature type="compositionally biased region" description="Basic residues" evidence="1">
    <location>
        <begin position="821"/>
        <end position="832"/>
    </location>
</feature>
<sequence length="1048" mass="114946">MVGCRISIVPAGPPDPPTNCTAEGMSESDATSLEIKQRISLRRNEGELEADSRDHSETPPRDEGIPQTKLLTLKQQKAAEETQVSTDIGEAAPKTLGNTAASQQVRPEREATLQGPMARSQREATLLGTMARSEREAALLDPLARPEREAKLLVPLARPEREATVQGPAVVVSCLDGFDGGLPQFFFVEAWQGGKLRANLSSKFPEWVVPGLEGGAEVSLRVVAANARGRSHTVRVQLMVPPRTAFSTGTDQGHVGVSLIGAGVGIAAALLLLLLIASAVACRSQTERHKRPLPTTAILNGAGMHTDLSPLDGSSVMVRSRLRSTSDAAEWSTDRGRLVGSREPDVVRSVTSRPTLDQDRFPPLILAAPAEAATSLDSDSSGTTEDNLQPYDNPSSSSTTDLEDLTDLTLDGRLRSGRCDHRSARPGGAFGNFAFGPSGSLLKPPTAQKQYNFLPKLVEVNDFHPAFTDSRFVFSDSAIKYLTKPTEFDEETYSKYEKGLKRRSGSESNLRLLKRRQWGDSDKSVQLGNKKSTRPLLLESSVDNPRLAPSQTLPKNYGGFANGRFASFLGRSQGPHPGSSATDQVPAIATVTRAAGKTEAFDGYLQHDYQNVPSQSYDGAVPQKPPRLSPIFDSQKVTLRKPTPRSASAVNTENLEKQGCEKGDNRTNNFISNEQFIAQNEFNRSMNPTQDFYDNRVESRKNIQQRTSDRMVYDENYPYHTVKIISNFSPHNHPSKNVDSMNLQRPTAEPSPYKIIKNGEFGAVKSNGNPSPNQQNYGSPFSLPLSSESNKNNIFQPVISPSEESIFKSLDQSVLRKSKSRFHTLDKKRKSGSRPAGIYEMNPVKQEANSKQIPERSNDQTNLFSNNHASDHNLRQPSNIPVNSSVKNSSAGDASSDVHVVKLRKPKNDNTLPLTRSSDVVRPVPETCDDYIKPRRNTTSDLNPNLGGEVQGPLAKRESLGDSPPESLLQQASRFGKIETKNEKNGKSESDEYGLGDFMLNPQTYSSPDDFRYSLIIKKQNSKDNRQLDSSVTRHNSPSRFECKESVI</sequence>
<feature type="compositionally biased region" description="Basic and acidic residues" evidence="1">
    <location>
        <begin position="976"/>
        <end position="990"/>
    </location>
</feature>
<feature type="region of interest" description="Disordered" evidence="1">
    <location>
        <begin position="763"/>
        <end position="785"/>
    </location>
</feature>
<evidence type="ECO:0000256" key="1">
    <source>
        <dbReference type="SAM" id="MobiDB-lite"/>
    </source>
</evidence>
<feature type="compositionally biased region" description="Polar residues" evidence="1">
    <location>
        <begin position="96"/>
        <end position="105"/>
    </location>
</feature>
<feature type="compositionally biased region" description="Polar residues" evidence="1">
    <location>
        <begin position="909"/>
        <end position="918"/>
    </location>
</feature>
<dbReference type="RefSeq" id="XP_047741502.1">
    <property type="nucleotide sequence ID" value="XM_047885546.1"/>
</dbReference>
<feature type="transmembrane region" description="Helical" evidence="2">
    <location>
        <begin position="259"/>
        <end position="282"/>
    </location>
</feature>
<feature type="compositionally biased region" description="Polar residues" evidence="1">
    <location>
        <begin position="766"/>
        <end position="785"/>
    </location>
</feature>
<feature type="compositionally biased region" description="Basic and acidic residues" evidence="1">
    <location>
        <begin position="42"/>
        <end position="64"/>
    </location>
</feature>
<accession>A0A979FY39</accession>
<feature type="compositionally biased region" description="Polar residues" evidence="1">
    <location>
        <begin position="859"/>
        <end position="868"/>
    </location>
</feature>
<evidence type="ECO:0000256" key="2">
    <source>
        <dbReference type="SAM" id="Phobius"/>
    </source>
</evidence>
<feature type="compositionally biased region" description="Polar residues" evidence="1">
    <location>
        <begin position="1028"/>
        <end position="1039"/>
    </location>
</feature>
<keyword evidence="3" id="KW-1185">Reference proteome</keyword>
<evidence type="ECO:0000313" key="4">
    <source>
        <dbReference type="RefSeq" id="XP_047741502.1"/>
    </source>
</evidence>
<dbReference type="OrthoDB" id="10639372at2759"/>
<proteinExistence type="predicted"/>
<feature type="region of interest" description="Disordered" evidence="1">
    <location>
        <begin position="1022"/>
        <end position="1048"/>
    </location>
</feature>
<keyword evidence="2" id="KW-0812">Transmembrane</keyword>
<keyword evidence="2" id="KW-0472">Membrane</keyword>
<dbReference type="Proteomes" id="UP000694843">
    <property type="component" value="Unplaced"/>
</dbReference>
<feature type="compositionally biased region" description="Polar residues" evidence="1">
    <location>
        <begin position="875"/>
        <end position="893"/>
    </location>
</feature>
<dbReference type="KEGG" id="hazt:125179517"/>
<feature type="region of interest" description="Disordered" evidence="1">
    <location>
        <begin position="1"/>
        <end position="120"/>
    </location>
</feature>